<name>E2FB15_9VIRU</name>
<organism evidence="2">
    <name type="scientific">Papaya leaf curl betasatellite</name>
    <dbReference type="NCBI Taxonomy" id="714640"/>
    <lineage>
        <taxon>Viruses</taxon>
        <taxon>Viruses incertae sedis</taxon>
        <taxon>Tolecusatellitidae</taxon>
        <taxon>Betasatellite</taxon>
        <taxon>Betasatellite caricae</taxon>
    </lineage>
</organism>
<reference evidence="2" key="1">
    <citation type="submission" date="2010-04" db="EMBL/GenBank/DDBJ databases">
        <title>Diversity of betasatellite DNA associated with yellow vein mosaic disease of pumpkin in India.</title>
        <authorList>
            <person name="Jaiswal N."/>
            <person name="Saritha R.K."/>
            <person name="Singh M."/>
            <person name="Rai A."/>
            <person name="Dubey R.S."/>
        </authorList>
    </citation>
    <scope>NUCLEOTIDE SEQUENCE</scope>
    <source>
        <strain evidence="2">In:Var:Pum:08:1</strain>
    </source>
</reference>
<dbReference type="InterPro" id="IPR018583">
    <property type="entry name" value="CLCuD_DNA-betaC1"/>
</dbReference>
<evidence type="ECO:0000259" key="1">
    <source>
        <dbReference type="Pfam" id="PF09593"/>
    </source>
</evidence>
<proteinExistence type="predicted"/>
<accession>E2FB15</accession>
<dbReference type="Pfam" id="PF09593">
    <property type="entry name" value="Pathogen_betaC1"/>
    <property type="match status" value="1"/>
</dbReference>
<protein>
    <submittedName>
        <fullName evidence="2">Beta C1 protein</fullName>
    </submittedName>
</protein>
<evidence type="ECO:0000313" key="2">
    <source>
        <dbReference type="EMBL" id="ADO14246.1"/>
    </source>
</evidence>
<sequence>MPIRYVNQKGWVFITTVTLRGDEYIKVYIQLSSTRSPALVKKKFMLPYKHDGIIPPFDFNNLEEGIRNILDIMYRDSWFDEFKQEDMAEIIDILMMHEAPVIDIRIFDEYGVCTNVCA</sequence>
<dbReference type="EMBL" id="HM101173">
    <property type="protein sequence ID" value="ADO14246.1"/>
    <property type="molecule type" value="Genomic_DNA"/>
</dbReference>
<feature type="domain" description="Cotton leaf-curl disease DNA-betaC1" evidence="1">
    <location>
        <begin position="3"/>
        <end position="117"/>
    </location>
</feature>